<dbReference type="GO" id="GO:0032259">
    <property type="term" value="P:methylation"/>
    <property type="evidence" value="ECO:0007669"/>
    <property type="project" value="UniProtKB-KW"/>
</dbReference>
<dbReference type="PANTHER" id="PTHR42912">
    <property type="entry name" value="METHYLTRANSFERASE"/>
    <property type="match status" value="1"/>
</dbReference>
<dbReference type="InterPro" id="IPR050508">
    <property type="entry name" value="Methyltransf_Superfamily"/>
</dbReference>
<dbReference type="InterPro" id="IPR029063">
    <property type="entry name" value="SAM-dependent_MTases_sf"/>
</dbReference>
<dbReference type="EMBL" id="JAGGMS010000001">
    <property type="protein sequence ID" value="MBP2184085.1"/>
    <property type="molecule type" value="Genomic_DNA"/>
</dbReference>
<keyword evidence="3" id="KW-0489">Methyltransferase</keyword>
<dbReference type="CDD" id="cd02440">
    <property type="entry name" value="AdoMet_MTases"/>
    <property type="match status" value="1"/>
</dbReference>
<sequence>MTEPTYLTETRDGYNAMAAAYAEHFDGVYDTDTLGRAMLTAFAELTRDHGSVLEAGSGPGWVTWFLDSLGVKVSGIDLSSSMVKLARETYPGLRFDEGSMTALDHADDSLAGLVAWYSIIHIAPEDLPAVFAEFHRVLAPGGHLLLGFQAGDDVQHYDEGFGHTLSLDFRRLRPERVAEQLGEAGFTVKAQMVRAPADGEPTPQGYVLASTSQAAES</sequence>
<proteinExistence type="predicted"/>
<comment type="caution">
    <text evidence="3">The sequence shown here is derived from an EMBL/GenBank/DDBJ whole genome shotgun (WGS) entry which is preliminary data.</text>
</comment>
<dbReference type="Pfam" id="PF13649">
    <property type="entry name" value="Methyltransf_25"/>
    <property type="match status" value="1"/>
</dbReference>
<dbReference type="InterPro" id="IPR041698">
    <property type="entry name" value="Methyltransf_25"/>
</dbReference>
<protein>
    <submittedName>
        <fullName evidence="3">SAM-dependent methyltransferase</fullName>
    </submittedName>
</protein>
<name>A0ABS4PYV0_9PSEU</name>
<dbReference type="SUPFAM" id="SSF53335">
    <property type="entry name" value="S-adenosyl-L-methionine-dependent methyltransferases"/>
    <property type="match status" value="1"/>
</dbReference>
<keyword evidence="4" id="KW-1185">Reference proteome</keyword>
<evidence type="ECO:0000313" key="4">
    <source>
        <dbReference type="Proteomes" id="UP000741013"/>
    </source>
</evidence>
<feature type="region of interest" description="Disordered" evidence="1">
    <location>
        <begin position="197"/>
        <end position="217"/>
    </location>
</feature>
<accession>A0ABS4PYV0</accession>
<reference evidence="3 4" key="1">
    <citation type="submission" date="2021-03" db="EMBL/GenBank/DDBJ databases">
        <title>Sequencing the genomes of 1000 actinobacteria strains.</title>
        <authorList>
            <person name="Klenk H.-P."/>
        </authorList>
    </citation>
    <scope>NUCLEOTIDE SEQUENCE [LARGE SCALE GENOMIC DNA]</scope>
    <source>
        <strain evidence="3 4">DSM 45510</strain>
    </source>
</reference>
<dbReference type="Proteomes" id="UP000741013">
    <property type="component" value="Unassembled WGS sequence"/>
</dbReference>
<dbReference type="RefSeq" id="WP_209667151.1">
    <property type="nucleotide sequence ID" value="NZ_JAGGMS010000001.1"/>
</dbReference>
<dbReference type="GO" id="GO:0008168">
    <property type="term" value="F:methyltransferase activity"/>
    <property type="evidence" value="ECO:0007669"/>
    <property type="project" value="UniProtKB-KW"/>
</dbReference>
<dbReference type="Gene3D" id="3.40.50.150">
    <property type="entry name" value="Vaccinia Virus protein VP39"/>
    <property type="match status" value="1"/>
</dbReference>
<gene>
    <name evidence="3" type="ORF">JOM49_005611</name>
</gene>
<organism evidence="3 4">
    <name type="scientific">Amycolatopsis magusensis</name>
    <dbReference type="NCBI Taxonomy" id="882444"/>
    <lineage>
        <taxon>Bacteria</taxon>
        <taxon>Bacillati</taxon>
        <taxon>Actinomycetota</taxon>
        <taxon>Actinomycetes</taxon>
        <taxon>Pseudonocardiales</taxon>
        <taxon>Pseudonocardiaceae</taxon>
        <taxon>Amycolatopsis</taxon>
    </lineage>
</organism>
<keyword evidence="3" id="KW-0808">Transferase</keyword>
<feature type="domain" description="Methyltransferase" evidence="2">
    <location>
        <begin position="52"/>
        <end position="142"/>
    </location>
</feature>
<evidence type="ECO:0000256" key="1">
    <source>
        <dbReference type="SAM" id="MobiDB-lite"/>
    </source>
</evidence>
<evidence type="ECO:0000313" key="3">
    <source>
        <dbReference type="EMBL" id="MBP2184085.1"/>
    </source>
</evidence>
<evidence type="ECO:0000259" key="2">
    <source>
        <dbReference type="Pfam" id="PF13649"/>
    </source>
</evidence>